<dbReference type="AlphaFoldDB" id="A0A2A2GMJ6"/>
<dbReference type="Gene3D" id="3.40.50.300">
    <property type="entry name" value="P-loop containing nucleotide triphosphate hydrolases"/>
    <property type="match status" value="1"/>
</dbReference>
<dbReference type="InterPro" id="IPR014015">
    <property type="entry name" value="Helicase_SF3_DNA-vir"/>
</dbReference>
<gene>
    <name evidence="6" type="ORF">CK240_06320</name>
</gene>
<keyword evidence="1" id="KW-0547">Nucleotide-binding</keyword>
<dbReference type="InterPro" id="IPR051620">
    <property type="entry name" value="ORF904-like_C"/>
</dbReference>
<evidence type="ECO:0000313" key="6">
    <source>
        <dbReference type="EMBL" id="PAU98075.1"/>
    </source>
</evidence>
<dbReference type="PANTHER" id="PTHR35372">
    <property type="entry name" value="ATP BINDING PROTEIN-RELATED"/>
    <property type="match status" value="1"/>
</dbReference>
<dbReference type="InterPro" id="IPR014818">
    <property type="entry name" value="Phage/plasmid_primase_P4_C"/>
</dbReference>
<dbReference type="NCBIfam" id="TIGR01613">
    <property type="entry name" value="primase_Cterm"/>
    <property type="match status" value="1"/>
</dbReference>
<dbReference type="SUPFAM" id="SSF52540">
    <property type="entry name" value="P-loop containing nucleoside triphosphate hydrolases"/>
    <property type="match status" value="1"/>
</dbReference>
<evidence type="ECO:0000313" key="7">
    <source>
        <dbReference type="Proteomes" id="UP000218023"/>
    </source>
</evidence>
<feature type="region of interest" description="Disordered" evidence="4">
    <location>
        <begin position="736"/>
        <end position="760"/>
    </location>
</feature>
<dbReference type="RefSeq" id="WP_095639480.1">
    <property type="nucleotide sequence ID" value="NZ_NSJZ01000003.1"/>
</dbReference>
<dbReference type="Pfam" id="PF08706">
    <property type="entry name" value="D5_N"/>
    <property type="match status" value="1"/>
</dbReference>
<reference evidence="6 7" key="1">
    <citation type="submission" date="2017-09" db="EMBL/GenBank/DDBJ databases">
        <title>Paracoccus alkalisoli sp. nov., isolated from saline alkaline soil.</title>
        <authorList>
            <person name="Dong X."/>
            <person name="Zhang G."/>
        </authorList>
    </citation>
    <scope>NUCLEOTIDE SEQUENCE [LARGE SCALE GENOMIC DNA]</scope>
    <source>
        <strain evidence="6 7">WN007</strain>
    </source>
</reference>
<dbReference type="InterPro" id="IPR006500">
    <property type="entry name" value="Helicase_put_C_phage/plasmid"/>
</dbReference>
<dbReference type="PANTHER" id="PTHR35372:SF2">
    <property type="entry name" value="SF3 HELICASE DOMAIN-CONTAINING PROTEIN"/>
    <property type="match status" value="1"/>
</dbReference>
<name>A0A2A2GMJ6_9RHOB</name>
<dbReference type="GO" id="GO:0005524">
    <property type="term" value="F:ATP binding"/>
    <property type="evidence" value="ECO:0007669"/>
    <property type="project" value="UniProtKB-KW"/>
</dbReference>
<dbReference type="SMART" id="SM00885">
    <property type="entry name" value="D5_N"/>
    <property type="match status" value="1"/>
</dbReference>
<comment type="caution">
    <text evidence="6">The sequence shown here is derived from an EMBL/GenBank/DDBJ whole genome shotgun (WGS) entry which is preliminary data.</text>
</comment>
<dbReference type="EMBL" id="NSJZ01000003">
    <property type="protein sequence ID" value="PAU98075.1"/>
    <property type="molecule type" value="Genomic_DNA"/>
</dbReference>
<dbReference type="PROSITE" id="PS51206">
    <property type="entry name" value="SF3_HELICASE_1"/>
    <property type="match status" value="1"/>
</dbReference>
<keyword evidence="2" id="KW-0378">Hydrolase</keyword>
<proteinExistence type="predicted"/>
<keyword evidence="3" id="KW-0067">ATP-binding</keyword>
<dbReference type="InterPro" id="IPR027417">
    <property type="entry name" value="P-loop_NTPase"/>
</dbReference>
<evidence type="ECO:0000256" key="3">
    <source>
        <dbReference type="ARBA" id="ARBA00022840"/>
    </source>
</evidence>
<sequence>MTANARSPEIDRGAIALFTEVVFGGLTGIVPIRMLAETGTPDQKPQSRFIEVPKLAAALPDLASGAARAARGLYVVPGTVSKPGSARARDISATQVLLVDIDKGDVPLAREHLLHHLGEPSLEVASGGRTDGGDAKLHLYWRLSQPATGDDLERVRALRETVALKVGGDDSFASLHQPIRVPGSIHGKNAKLSPVRLLSSTSATYALDDLVARAAGMAQLVDVGATSPRKNRPSAGELMTRKTRAGGADDVTRFEALSRVIGHWIRQARQGQCSLDEARQAAVDYNTALIVPPWDASRLEREFDRLLEKDIHRHGPFGAPGLQAPPLSEDAIAAAFVARHAEDTRYCAALGGWMWWCSTHWQRDDRSLVREFMRQVCRSVASSADAKPIARRIASDRTVTAALRLAAADPAISSTVGAWDNAPMCLNTAAGLLDLETGEMHDHDPARLLTQVADALPGGSCPRWLRFLDRITDGDRELQTYLQRVAGYCLTGSTREQVFFFFHGTGANGKSVFLQTLSAVLGNYAATAAPGTFTASRSDRHLTELAGLRGARLVVAFETESGQSWAEGRIKTVTGGEPIRANFMHRDHFEFRPQFKLIVAGNHRPALTSVNEAIRRRLHLVPFPVTIPDEDRDLLLSDRLLEERHGILAWAIEGCAEWQRHGLAPPAAITGASAGYIDDEDTVGEWIEECCVTGPDCRAPARALYASWAAWAEAAGATRGSQKSLGEALRERGFQPAKVSGARGWQGIAPRHRQPQAEAA</sequence>
<evidence type="ECO:0000256" key="2">
    <source>
        <dbReference type="ARBA" id="ARBA00022801"/>
    </source>
</evidence>
<evidence type="ECO:0000256" key="1">
    <source>
        <dbReference type="ARBA" id="ARBA00022741"/>
    </source>
</evidence>
<dbReference type="InterPro" id="IPR045455">
    <property type="entry name" value="NrS-1_pol-like_helicase"/>
</dbReference>
<protein>
    <recommendedName>
        <fullName evidence="5">SF3 helicase domain-containing protein</fullName>
    </recommendedName>
</protein>
<dbReference type="Proteomes" id="UP000218023">
    <property type="component" value="Unassembled WGS sequence"/>
</dbReference>
<dbReference type="Pfam" id="PF19263">
    <property type="entry name" value="DUF5906"/>
    <property type="match status" value="1"/>
</dbReference>
<keyword evidence="7" id="KW-1185">Reference proteome</keyword>
<evidence type="ECO:0000256" key="4">
    <source>
        <dbReference type="SAM" id="MobiDB-lite"/>
    </source>
</evidence>
<organism evidence="6 7">
    <name type="scientific">Paracoccus salipaludis</name>
    <dbReference type="NCBI Taxonomy" id="2032623"/>
    <lineage>
        <taxon>Bacteria</taxon>
        <taxon>Pseudomonadati</taxon>
        <taxon>Pseudomonadota</taxon>
        <taxon>Alphaproteobacteria</taxon>
        <taxon>Rhodobacterales</taxon>
        <taxon>Paracoccaceae</taxon>
        <taxon>Paracoccus</taxon>
    </lineage>
</organism>
<evidence type="ECO:0000259" key="5">
    <source>
        <dbReference type="PROSITE" id="PS51206"/>
    </source>
</evidence>
<dbReference type="OrthoDB" id="9763644at2"/>
<dbReference type="GO" id="GO:0016787">
    <property type="term" value="F:hydrolase activity"/>
    <property type="evidence" value="ECO:0007669"/>
    <property type="project" value="UniProtKB-KW"/>
</dbReference>
<feature type="domain" description="SF3 helicase" evidence="5">
    <location>
        <begin position="477"/>
        <end position="636"/>
    </location>
</feature>
<accession>A0A2A2GMJ6</accession>